<reference evidence="3" key="1">
    <citation type="submission" date="2014-07" db="EMBL/GenBank/DDBJ databases">
        <title>Genome sequencing of plant-pathogenic Streptomyces species.</title>
        <authorList>
            <person name="Harrison J."/>
            <person name="Sapp M."/>
            <person name="Thwaites R."/>
            <person name="Studholme D.J."/>
        </authorList>
    </citation>
    <scope>NUCLEOTIDE SEQUENCE [LARGE SCALE GENOMIC DNA]</scope>
    <source>
        <strain evidence="3">NCPPB 4445</strain>
    </source>
</reference>
<protein>
    <submittedName>
        <fullName evidence="2">Uncharacterized protein</fullName>
    </submittedName>
</protein>
<proteinExistence type="predicted"/>
<sequence>MTAARRDIAAIAEGTVAHSACPTDMVRRSRAPGEPTGSVNRPSGSIHAPSDSQRPYGTRQFRNRISPYASGNALAVSGPEISTPGAARSPSVRSTRNANVPRSTPSTTARAMTAPYVGGPSGVTLENLRASASGVSSTNSRVVTSNSAVVRAPR</sequence>
<organism evidence="2 3">
    <name type="scientific">Streptomyces acidiscabies</name>
    <dbReference type="NCBI Taxonomy" id="42234"/>
    <lineage>
        <taxon>Bacteria</taxon>
        <taxon>Bacillati</taxon>
        <taxon>Actinomycetota</taxon>
        <taxon>Actinomycetes</taxon>
        <taxon>Kitasatosporales</taxon>
        <taxon>Streptomycetaceae</taxon>
        <taxon>Streptomyces</taxon>
    </lineage>
</organism>
<comment type="caution">
    <text evidence="2">The sequence shown here is derived from an EMBL/GenBank/DDBJ whole genome shotgun (WGS) entry which is preliminary data.</text>
</comment>
<evidence type="ECO:0000313" key="2">
    <source>
        <dbReference type="EMBL" id="KND30246.1"/>
    </source>
</evidence>
<gene>
    <name evidence="2" type="ORF">IQ63_29715</name>
</gene>
<feature type="region of interest" description="Disordered" evidence="1">
    <location>
        <begin position="132"/>
        <end position="154"/>
    </location>
</feature>
<dbReference type="Proteomes" id="UP000037151">
    <property type="component" value="Unassembled WGS sequence"/>
</dbReference>
<name>A0A0L0JXH7_9ACTN</name>
<evidence type="ECO:0000313" key="3">
    <source>
        <dbReference type="Proteomes" id="UP000037151"/>
    </source>
</evidence>
<feature type="compositionally biased region" description="Polar residues" evidence="1">
    <location>
        <begin position="91"/>
        <end position="110"/>
    </location>
</feature>
<feature type="compositionally biased region" description="Low complexity" evidence="1">
    <location>
        <begin position="135"/>
        <end position="154"/>
    </location>
</feature>
<feature type="region of interest" description="Disordered" evidence="1">
    <location>
        <begin position="1"/>
        <end position="118"/>
    </location>
</feature>
<dbReference type="PATRIC" id="fig|42234.21.peg.6124"/>
<dbReference type="AlphaFoldDB" id="A0A0L0JXH7"/>
<evidence type="ECO:0000256" key="1">
    <source>
        <dbReference type="SAM" id="MobiDB-lite"/>
    </source>
</evidence>
<dbReference type="EMBL" id="JPPY01000168">
    <property type="protein sequence ID" value="KND30246.1"/>
    <property type="molecule type" value="Genomic_DNA"/>
</dbReference>
<accession>A0A0L0JXH7</accession>